<protein>
    <recommendedName>
        <fullName evidence="4">Ketoreductase domain-containing protein</fullName>
    </recommendedName>
</protein>
<dbReference type="PANTHER" id="PTHR43639">
    <property type="entry name" value="OXIDOREDUCTASE, SHORT-CHAIN DEHYDROGENASE/REDUCTASE FAMILY (AFU_ORTHOLOGUE AFUA_5G02870)"/>
    <property type="match status" value="1"/>
</dbReference>
<dbReference type="InterPro" id="IPR020904">
    <property type="entry name" value="Sc_DH/Rdtase_CS"/>
</dbReference>
<dbReference type="Proteomes" id="UP000722485">
    <property type="component" value="Unassembled WGS sequence"/>
</dbReference>
<comment type="similarity">
    <text evidence="1">Belongs to the short-chain dehydrogenases/reductases (SDR) family.</text>
</comment>
<dbReference type="Pfam" id="PF13561">
    <property type="entry name" value="adh_short_C2"/>
    <property type="match status" value="1"/>
</dbReference>
<dbReference type="PANTHER" id="PTHR43639:SF1">
    <property type="entry name" value="SHORT-CHAIN DEHYDROGENASE_REDUCTASE FAMILY PROTEIN"/>
    <property type="match status" value="1"/>
</dbReference>
<sequence length="265" mass="27756">MNTTSETKSLAGKVALVTGSSRGIGAAIALRLAEHGADIVVNYVSSAAAAEAVAENARKLGVRAIAVKADVSKGHEIAALFQTAAAEFGKLDIIMSNSGIEHFGKLEEVTEEEIDRVLGVNVKAQFMVAQQAHKYLNDSGRLLLISSISAVMGISNHALYAASKAAIQGMVKCLAWDFGKRNITVNCIAPGGVKTDIYTEAAAKYLPGGDKMTEEEIDAKISQWSPMGRPGFPADIAGIVALLVSPEAQWITGQTIHASGGAFMN</sequence>
<feature type="domain" description="Ketoreductase" evidence="4">
    <location>
        <begin position="13"/>
        <end position="191"/>
    </location>
</feature>
<evidence type="ECO:0000256" key="1">
    <source>
        <dbReference type="ARBA" id="ARBA00006484"/>
    </source>
</evidence>
<dbReference type="AlphaFoldDB" id="A0A9P5HF12"/>
<dbReference type="OrthoDB" id="47007at2759"/>
<organism evidence="5 6">
    <name type="scientific">Cylindrodendrum hubeiense</name>
    <dbReference type="NCBI Taxonomy" id="595255"/>
    <lineage>
        <taxon>Eukaryota</taxon>
        <taxon>Fungi</taxon>
        <taxon>Dikarya</taxon>
        <taxon>Ascomycota</taxon>
        <taxon>Pezizomycotina</taxon>
        <taxon>Sordariomycetes</taxon>
        <taxon>Hypocreomycetidae</taxon>
        <taxon>Hypocreales</taxon>
        <taxon>Nectriaceae</taxon>
        <taxon>Cylindrodendrum</taxon>
    </lineage>
</organism>
<dbReference type="PRINTS" id="PR00080">
    <property type="entry name" value="SDRFAMILY"/>
</dbReference>
<evidence type="ECO:0000256" key="3">
    <source>
        <dbReference type="ARBA" id="ARBA00023002"/>
    </source>
</evidence>
<evidence type="ECO:0000313" key="6">
    <source>
        <dbReference type="Proteomes" id="UP000722485"/>
    </source>
</evidence>
<dbReference type="Gene3D" id="3.40.50.720">
    <property type="entry name" value="NAD(P)-binding Rossmann-like Domain"/>
    <property type="match status" value="1"/>
</dbReference>
<keyword evidence="2" id="KW-0521">NADP</keyword>
<evidence type="ECO:0000313" key="5">
    <source>
        <dbReference type="EMBL" id="KAF7556541.1"/>
    </source>
</evidence>
<dbReference type="InterPro" id="IPR002347">
    <property type="entry name" value="SDR_fam"/>
</dbReference>
<dbReference type="EMBL" id="JAANBB010000011">
    <property type="protein sequence ID" value="KAF7556541.1"/>
    <property type="molecule type" value="Genomic_DNA"/>
</dbReference>
<dbReference type="PROSITE" id="PS00061">
    <property type="entry name" value="ADH_SHORT"/>
    <property type="match status" value="1"/>
</dbReference>
<dbReference type="SUPFAM" id="SSF51735">
    <property type="entry name" value="NAD(P)-binding Rossmann-fold domains"/>
    <property type="match status" value="1"/>
</dbReference>
<comment type="caution">
    <text evidence="5">The sequence shown here is derived from an EMBL/GenBank/DDBJ whole genome shotgun (WGS) entry which is preliminary data.</text>
</comment>
<dbReference type="GO" id="GO:0016491">
    <property type="term" value="F:oxidoreductase activity"/>
    <property type="evidence" value="ECO:0007669"/>
    <property type="project" value="UniProtKB-KW"/>
</dbReference>
<keyword evidence="6" id="KW-1185">Reference proteome</keyword>
<name>A0A9P5HF12_9HYPO</name>
<accession>A0A9P5HF12</accession>
<gene>
    <name evidence="5" type="ORF">G7Z17_g1293</name>
</gene>
<reference evidence="5" key="1">
    <citation type="submission" date="2020-03" db="EMBL/GenBank/DDBJ databases">
        <title>Draft Genome Sequence of Cylindrodendrum hubeiense.</title>
        <authorList>
            <person name="Buettner E."/>
            <person name="Kellner H."/>
        </authorList>
    </citation>
    <scope>NUCLEOTIDE SEQUENCE</scope>
    <source>
        <strain evidence="5">IHI 201604</strain>
    </source>
</reference>
<evidence type="ECO:0000256" key="2">
    <source>
        <dbReference type="ARBA" id="ARBA00022857"/>
    </source>
</evidence>
<dbReference type="InterPro" id="IPR057326">
    <property type="entry name" value="KR_dom"/>
</dbReference>
<proteinExistence type="inferred from homology"/>
<keyword evidence="3" id="KW-0560">Oxidoreductase</keyword>
<dbReference type="PRINTS" id="PR00081">
    <property type="entry name" value="GDHRDH"/>
</dbReference>
<dbReference type="SMART" id="SM00822">
    <property type="entry name" value="PKS_KR"/>
    <property type="match status" value="1"/>
</dbReference>
<dbReference type="FunFam" id="3.40.50.720:FF:000084">
    <property type="entry name" value="Short-chain dehydrogenase reductase"/>
    <property type="match status" value="1"/>
</dbReference>
<evidence type="ECO:0000259" key="4">
    <source>
        <dbReference type="SMART" id="SM00822"/>
    </source>
</evidence>
<dbReference type="InterPro" id="IPR036291">
    <property type="entry name" value="NAD(P)-bd_dom_sf"/>
</dbReference>